<dbReference type="EMBL" id="JANGAC010000001">
    <property type="protein sequence ID" value="MCQ4921838.1"/>
    <property type="molecule type" value="Genomic_DNA"/>
</dbReference>
<gene>
    <name evidence="2" type="primary">thiT</name>
    <name evidence="2" type="ORF">NE686_01955</name>
</gene>
<dbReference type="Gene3D" id="1.10.1760.20">
    <property type="match status" value="1"/>
</dbReference>
<comment type="caution">
    <text evidence="2">The sequence shown here is derived from an EMBL/GenBank/DDBJ whole genome shotgun (WGS) entry which is preliminary data.</text>
</comment>
<feature type="transmembrane region" description="Helical" evidence="1">
    <location>
        <begin position="113"/>
        <end position="134"/>
    </location>
</feature>
<dbReference type="InterPro" id="IPR012651">
    <property type="entry name" value="Thia_Transptr_ThiT"/>
</dbReference>
<dbReference type="Pfam" id="PF09515">
    <property type="entry name" value="Thia_YuaJ"/>
    <property type="match status" value="1"/>
</dbReference>
<keyword evidence="1" id="KW-0472">Membrane</keyword>
<protein>
    <submittedName>
        <fullName evidence="2">Energy-coupled thiamine transporter ThiT</fullName>
    </submittedName>
</protein>
<dbReference type="RefSeq" id="WP_256310258.1">
    <property type="nucleotide sequence ID" value="NZ_JANGAC010000001.1"/>
</dbReference>
<evidence type="ECO:0000313" key="3">
    <source>
        <dbReference type="Proteomes" id="UP001524478"/>
    </source>
</evidence>
<keyword evidence="3" id="KW-1185">Reference proteome</keyword>
<name>A0ABT1S5U5_9FIRM</name>
<sequence>MEKRWDVKMLTEGGMMIALATILSYIKVYEAPMGGSVTAGSMIPIILFAIRWGLIPGLAIGSTYGILQFILKPYFYHPIQFILDYPLAFGLLGLAGIAYYIKDKNSFKGYLNVFLAVFIGILGRMISHVLSGVVFFAEYAGDKNPWIYSIEYNAYYLVPELIISCIVIAIIWKPLNKAIKAK</sequence>
<evidence type="ECO:0000313" key="2">
    <source>
        <dbReference type="EMBL" id="MCQ4921838.1"/>
    </source>
</evidence>
<accession>A0ABT1S5U5</accession>
<dbReference type="NCBIfam" id="TIGR02357">
    <property type="entry name" value="ECF_ThiT_YuaJ"/>
    <property type="match status" value="1"/>
</dbReference>
<reference evidence="2 3" key="1">
    <citation type="submission" date="2022-06" db="EMBL/GenBank/DDBJ databases">
        <title>Isolation of gut microbiota from human fecal samples.</title>
        <authorList>
            <person name="Pamer E.G."/>
            <person name="Barat B."/>
            <person name="Waligurski E."/>
            <person name="Medina S."/>
            <person name="Paddock L."/>
            <person name="Mostad J."/>
        </authorList>
    </citation>
    <scope>NUCLEOTIDE SEQUENCE [LARGE SCALE GENOMIC DNA]</scope>
    <source>
        <strain evidence="2 3">DFI.7.95</strain>
    </source>
</reference>
<keyword evidence="1" id="KW-0812">Transmembrane</keyword>
<dbReference type="Proteomes" id="UP001524478">
    <property type="component" value="Unassembled WGS sequence"/>
</dbReference>
<evidence type="ECO:0000256" key="1">
    <source>
        <dbReference type="SAM" id="Phobius"/>
    </source>
</evidence>
<feature type="transmembrane region" description="Helical" evidence="1">
    <location>
        <begin position="82"/>
        <end position="101"/>
    </location>
</feature>
<keyword evidence="1" id="KW-1133">Transmembrane helix</keyword>
<proteinExistence type="predicted"/>
<feature type="transmembrane region" description="Helical" evidence="1">
    <location>
        <begin position="57"/>
        <end position="76"/>
    </location>
</feature>
<feature type="transmembrane region" description="Helical" evidence="1">
    <location>
        <begin position="154"/>
        <end position="172"/>
    </location>
</feature>
<organism evidence="2 3">
    <name type="scientific">Tissierella carlieri</name>
    <dbReference type="NCBI Taxonomy" id="689904"/>
    <lineage>
        <taxon>Bacteria</taxon>
        <taxon>Bacillati</taxon>
        <taxon>Bacillota</taxon>
        <taxon>Tissierellia</taxon>
        <taxon>Tissierellales</taxon>
        <taxon>Tissierellaceae</taxon>
        <taxon>Tissierella</taxon>
    </lineage>
</organism>